<comment type="caution">
    <text evidence="2">The sequence shown here is derived from an EMBL/GenBank/DDBJ whole genome shotgun (WGS) entry which is preliminary data.</text>
</comment>
<keyword evidence="3" id="KW-1185">Reference proteome</keyword>
<sequence>MSLRYSRQPDSALAASAIFPYSVAPIGGFAESCSQTILNWQKRTFGLRLSHQFLNPHGASSGFHMPQGGLVQPHSLGRWARSWTNSEIRRKAMLKRISSSHTRSKASSMDQKEEEK</sequence>
<dbReference type="AlphaFoldDB" id="A0A3S5APX8"/>
<dbReference type="EMBL" id="CAAALY010074601">
    <property type="protein sequence ID" value="VEL25528.1"/>
    <property type="molecule type" value="Genomic_DNA"/>
</dbReference>
<feature type="region of interest" description="Disordered" evidence="1">
    <location>
        <begin position="94"/>
        <end position="116"/>
    </location>
</feature>
<evidence type="ECO:0000313" key="2">
    <source>
        <dbReference type="EMBL" id="VEL25528.1"/>
    </source>
</evidence>
<organism evidence="2 3">
    <name type="scientific">Protopolystoma xenopodis</name>
    <dbReference type="NCBI Taxonomy" id="117903"/>
    <lineage>
        <taxon>Eukaryota</taxon>
        <taxon>Metazoa</taxon>
        <taxon>Spiralia</taxon>
        <taxon>Lophotrochozoa</taxon>
        <taxon>Platyhelminthes</taxon>
        <taxon>Monogenea</taxon>
        <taxon>Polyopisthocotylea</taxon>
        <taxon>Polystomatidea</taxon>
        <taxon>Polystomatidae</taxon>
        <taxon>Protopolystoma</taxon>
    </lineage>
</organism>
<name>A0A3S5APX8_9PLAT</name>
<protein>
    <submittedName>
        <fullName evidence="2">Uncharacterized protein</fullName>
    </submittedName>
</protein>
<evidence type="ECO:0000256" key="1">
    <source>
        <dbReference type="SAM" id="MobiDB-lite"/>
    </source>
</evidence>
<gene>
    <name evidence="2" type="ORF">PXEA_LOCUS18968</name>
</gene>
<dbReference type="Proteomes" id="UP000784294">
    <property type="component" value="Unassembled WGS sequence"/>
</dbReference>
<feature type="compositionally biased region" description="Polar residues" evidence="1">
    <location>
        <begin position="97"/>
        <end position="109"/>
    </location>
</feature>
<accession>A0A3S5APX8</accession>
<proteinExistence type="predicted"/>
<reference evidence="2" key="1">
    <citation type="submission" date="2018-11" db="EMBL/GenBank/DDBJ databases">
        <authorList>
            <consortium name="Pathogen Informatics"/>
        </authorList>
    </citation>
    <scope>NUCLEOTIDE SEQUENCE</scope>
</reference>
<evidence type="ECO:0000313" key="3">
    <source>
        <dbReference type="Proteomes" id="UP000784294"/>
    </source>
</evidence>